<dbReference type="SUPFAM" id="SSF50405">
    <property type="entry name" value="Actin-crosslinking proteins"/>
    <property type="match status" value="1"/>
</dbReference>
<dbReference type="Pfam" id="PF06229">
    <property type="entry name" value="FRG1"/>
    <property type="match status" value="1"/>
</dbReference>
<feature type="compositionally biased region" description="Basic residues" evidence="4">
    <location>
        <begin position="33"/>
        <end position="43"/>
    </location>
</feature>
<dbReference type="Gene3D" id="2.80.10.50">
    <property type="match status" value="1"/>
</dbReference>
<dbReference type="GO" id="GO:0051015">
    <property type="term" value="F:actin filament binding"/>
    <property type="evidence" value="ECO:0007669"/>
    <property type="project" value="TreeGrafter"/>
</dbReference>
<dbReference type="EMBL" id="JANBTW010000109">
    <property type="protein sequence ID" value="KAJ2671119.1"/>
    <property type="molecule type" value="Genomic_DNA"/>
</dbReference>
<comment type="similarity">
    <text evidence="2">Belongs to the FRG1 family.</text>
</comment>
<proteinExistence type="inferred from homology"/>
<keyword evidence="3" id="KW-0539">Nucleus</keyword>
<comment type="caution">
    <text evidence="5">The sequence shown here is derived from an EMBL/GenBank/DDBJ whole genome shotgun (WGS) entry which is preliminary data.</text>
</comment>
<dbReference type="GO" id="GO:0005730">
    <property type="term" value="C:nucleolus"/>
    <property type="evidence" value="ECO:0007669"/>
    <property type="project" value="UniProtKB-SubCell"/>
</dbReference>
<evidence type="ECO:0000256" key="3">
    <source>
        <dbReference type="ARBA" id="ARBA00023242"/>
    </source>
</evidence>
<evidence type="ECO:0000313" key="5">
    <source>
        <dbReference type="EMBL" id="KAJ2671119.1"/>
    </source>
</evidence>
<feature type="compositionally biased region" description="Basic and acidic residues" evidence="4">
    <location>
        <begin position="21"/>
        <end position="32"/>
    </location>
</feature>
<feature type="region of interest" description="Disordered" evidence="4">
    <location>
        <begin position="1"/>
        <end position="55"/>
    </location>
</feature>
<evidence type="ECO:0000256" key="2">
    <source>
        <dbReference type="ARBA" id="ARBA00010878"/>
    </source>
</evidence>
<protein>
    <submittedName>
        <fullName evidence="5">Uncharacterized protein</fullName>
    </submittedName>
</protein>
<name>A0A9W8KW35_9FUNG</name>
<organism evidence="5 6">
    <name type="scientific">Coemansia spiralis</name>
    <dbReference type="NCBI Taxonomy" id="417178"/>
    <lineage>
        <taxon>Eukaryota</taxon>
        <taxon>Fungi</taxon>
        <taxon>Fungi incertae sedis</taxon>
        <taxon>Zoopagomycota</taxon>
        <taxon>Kickxellomycotina</taxon>
        <taxon>Kickxellomycetes</taxon>
        <taxon>Kickxellales</taxon>
        <taxon>Kickxellaceae</taxon>
        <taxon>Coemansia</taxon>
    </lineage>
</organism>
<dbReference type="PANTHER" id="PTHR12928:SF0">
    <property type="entry name" value="FSHD REGION GENE 1"/>
    <property type="match status" value="1"/>
</dbReference>
<evidence type="ECO:0000313" key="6">
    <source>
        <dbReference type="Proteomes" id="UP001151518"/>
    </source>
</evidence>
<feature type="compositionally biased region" description="Basic and acidic residues" evidence="4">
    <location>
        <begin position="44"/>
        <end position="55"/>
    </location>
</feature>
<dbReference type="OrthoDB" id="5539371at2759"/>
<dbReference type="PANTHER" id="PTHR12928">
    <property type="entry name" value="FRG1 PROTEIN"/>
    <property type="match status" value="1"/>
</dbReference>
<comment type="subcellular location">
    <subcellularLocation>
        <location evidence="1">Nucleus</location>
        <location evidence="1">Nucleolus</location>
    </subcellularLocation>
</comment>
<evidence type="ECO:0000256" key="1">
    <source>
        <dbReference type="ARBA" id="ARBA00004604"/>
    </source>
</evidence>
<accession>A0A9W8KW35</accession>
<dbReference type="GO" id="GO:0071013">
    <property type="term" value="C:catalytic step 2 spliceosome"/>
    <property type="evidence" value="ECO:0007669"/>
    <property type="project" value="TreeGrafter"/>
</dbReference>
<dbReference type="Proteomes" id="UP001151518">
    <property type="component" value="Unassembled WGS sequence"/>
</dbReference>
<gene>
    <name evidence="5" type="ORF">GGI25_005605</name>
</gene>
<dbReference type="InterPro" id="IPR010414">
    <property type="entry name" value="FRG1"/>
</dbReference>
<evidence type="ECO:0000256" key="4">
    <source>
        <dbReference type="SAM" id="MobiDB-lite"/>
    </source>
</evidence>
<reference evidence="5" key="1">
    <citation type="submission" date="2022-07" db="EMBL/GenBank/DDBJ databases">
        <title>Phylogenomic reconstructions and comparative analyses of Kickxellomycotina fungi.</title>
        <authorList>
            <person name="Reynolds N.K."/>
            <person name="Stajich J.E."/>
            <person name="Barry K."/>
            <person name="Grigoriev I.V."/>
            <person name="Crous P."/>
            <person name="Smith M.E."/>
        </authorList>
    </citation>
    <scope>NUCLEOTIDE SEQUENCE</scope>
    <source>
        <strain evidence="5">NRRL 3115</strain>
    </source>
</reference>
<dbReference type="AlphaFoldDB" id="A0A9W8KW35"/>
<dbReference type="InterPro" id="IPR008999">
    <property type="entry name" value="Actin-crosslinking"/>
</dbReference>
<sequence>MEYQGVVRGKRLSFKNSAKTTKQEKGAIESGKRSKRKHKRKHSHSQDHGNEEDDCKDHITTDGWVPVSSISDLEGPLVIYFRDDQLHVLSLPPKEEIQALADAEKRPPVFYALEGVSLMESEPSKVEQVFVGRKSVPNTSMADAQSKLYSFKSCRGTYLSANKHGDIECNSAAIGPLEMWTPVMVPDRGDGAVALMIHQPSNPNTDYFLSAKICGQTTKYNTAVGESRSYSVQAHALSTSISTCEVFTIKCQAVLRNKRRREEPLA</sequence>